<evidence type="ECO:0000313" key="7">
    <source>
        <dbReference type="EMBL" id="MFD2571370.1"/>
    </source>
</evidence>
<evidence type="ECO:0000256" key="5">
    <source>
        <dbReference type="SAM" id="Phobius"/>
    </source>
</evidence>
<organism evidence="7 8">
    <name type="scientific">Spirosoma soli</name>
    <dbReference type="NCBI Taxonomy" id="1770529"/>
    <lineage>
        <taxon>Bacteria</taxon>
        <taxon>Pseudomonadati</taxon>
        <taxon>Bacteroidota</taxon>
        <taxon>Cytophagia</taxon>
        <taxon>Cytophagales</taxon>
        <taxon>Cytophagaceae</taxon>
        <taxon>Spirosoma</taxon>
    </lineage>
</organism>
<dbReference type="PANTHER" id="PTHR22550">
    <property type="entry name" value="SPORE GERMINATION PROTEIN"/>
    <property type="match status" value="1"/>
</dbReference>
<dbReference type="PROSITE" id="PS50234">
    <property type="entry name" value="VWFA"/>
    <property type="match status" value="1"/>
</dbReference>
<protein>
    <submittedName>
        <fullName evidence="7">VWA domain-containing protein</fullName>
    </submittedName>
</protein>
<dbReference type="Gene3D" id="3.40.50.410">
    <property type="entry name" value="von Willebrand factor, type A domain"/>
    <property type="match status" value="1"/>
</dbReference>
<evidence type="ECO:0000313" key="8">
    <source>
        <dbReference type="Proteomes" id="UP001597469"/>
    </source>
</evidence>
<feature type="transmembrane region" description="Helical" evidence="5">
    <location>
        <begin position="20"/>
        <end position="42"/>
    </location>
</feature>
<dbReference type="Proteomes" id="UP001597469">
    <property type="component" value="Unassembled WGS sequence"/>
</dbReference>
<comment type="caution">
    <text evidence="7">The sequence shown here is derived from an EMBL/GenBank/DDBJ whole genome shotgun (WGS) entry which is preliminary data.</text>
</comment>
<name>A0ABW5M2W6_9BACT</name>
<accession>A0ABW5M2W6</accession>
<evidence type="ECO:0000256" key="2">
    <source>
        <dbReference type="ARBA" id="ARBA00022692"/>
    </source>
</evidence>
<dbReference type="Pfam" id="PF00092">
    <property type="entry name" value="VWA"/>
    <property type="match status" value="1"/>
</dbReference>
<keyword evidence="1" id="KW-1003">Cell membrane</keyword>
<dbReference type="PANTHER" id="PTHR22550:SF5">
    <property type="entry name" value="LEUCINE ZIPPER PROTEIN 4"/>
    <property type="match status" value="1"/>
</dbReference>
<evidence type="ECO:0000256" key="4">
    <source>
        <dbReference type="ARBA" id="ARBA00023136"/>
    </source>
</evidence>
<dbReference type="InterPro" id="IPR036465">
    <property type="entry name" value="vWFA_dom_sf"/>
</dbReference>
<keyword evidence="2 5" id="KW-0812">Transmembrane</keyword>
<proteinExistence type="predicted"/>
<feature type="transmembrane region" description="Helical" evidence="5">
    <location>
        <begin position="81"/>
        <end position="99"/>
    </location>
</feature>
<keyword evidence="4 5" id="KW-0472">Membrane</keyword>
<evidence type="ECO:0000256" key="1">
    <source>
        <dbReference type="ARBA" id="ARBA00022475"/>
    </source>
</evidence>
<dbReference type="RefSeq" id="WP_381522848.1">
    <property type="nucleotide sequence ID" value="NZ_JBHULN010000006.1"/>
</dbReference>
<dbReference type="EMBL" id="JBHULN010000006">
    <property type="protein sequence ID" value="MFD2571370.1"/>
    <property type="molecule type" value="Genomic_DNA"/>
</dbReference>
<reference evidence="8" key="1">
    <citation type="journal article" date="2019" name="Int. J. Syst. Evol. Microbiol.">
        <title>The Global Catalogue of Microorganisms (GCM) 10K type strain sequencing project: providing services to taxonomists for standard genome sequencing and annotation.</title>
        <authorList>
            <consortium name="The Broad Institute Genomics Platform"/>
            <consortium name="The Broad Institute Genome Sequencing Center for Infectious Disease"/>
            <person name="Wu L."/>
            <person name="Ma J."/>
        </authorList>
    </citation>
    <scope>NUCLEOTIDE SEQUENCE [LARGE SCALE GENOMIC DNA]</scope>
    <source>
        <strain evidence="8">KCTC 42805</strain>
    </source>
</reference>
<sequence length="359" mass="40024">MAPWYSLHWFSPAQWQQFHFAYPLALSLIPAVFLLFALRYYLHRNAQQRLNMSLGQIATSRGQRDKGRSEAARSLVSSLRYLSPITVFIGVSLLLVALARPQIVREQREEQSEGIDIMVAIDVSSSMNETDLLPTRLAAAKRVAQTFVAGRRSDRIGLVVFAGEAFSLCPLTTDYELVKQYLSDLNGQMIRTSGTAIGDALARCINRMRDRPVTAADTSQVTEQLGKERSKIIILLSDGDNTAGNLDPTTAARLAKAFNIRLYTIAVGRPGPFGNQATVDEGILKTIASIGNGSFFRATDVNRLRAVFEQINRLEKAPVRIRVYEDVQDYYRIYLSWAIVALLSALFLKNTIFGNVLED</sequence>
<dbReference type="InterPro" id="IPR002035">
    <property type="entry name" value="VWF_A"/>
</dbReference>
<dbReference type="SMART" id="SM00327">
    <property type="entry name" value="VWA"/>
    <property type="match status" value="1"/>
</dbReference>
<feature type="domain" description="VWFA" evidence="6">
    <location>
        <begin position="116"/>
        <end position="311"/>
    </location>
</feature>
<keyword evidence="8" id="KW-1185">Reference proteome</keyword>
<keyword evidence="3 5" id="KW-1133">Transmembrane helix</keyword>
<gene>
    <name evidence="7" type="ORF">ACFSUS_12045</name>
</gene>
<dbReference type="InterPro" id="IPR050768">
    <property type="entry name" value="UPF0353/GerABKA_families"/>
</dbReference>
<dbReference type="SUPFAM" id="SSF53300">
    <property type="entry name" value="vWA-like"/>
    <property type="match status" value="1"/>
</dbReference>
<evidence type="ECO:0000256" key="3">
    <source>
        <dbReference type="ARBA" id="ARBA00022989"/>
    </source>
</evidence>
<evidence type="ECO:0000259" key="6">
    <source>
        <dbReference type="PROSITE" id="PS50234"/>
    </source>
</evidence>